<accession>A0A0C3G6L7</accession>
<keyword evidence="3" id="KW-1185">Reference proteome</keyword>
<dbReference type="Proteomes" id="UP000054166">
    <property type="component" value="Unassembled WGS sequence"/>
</dbReference>
<evidence type="ECO:0000313" key="3">
    <source>
        <dbReference type="Proteomes" id="UP000054166"/>
    </source>
</evidence>
<name>A0A0C3G6L7_PILCF</name>
<feature type="compositionally biased region" description="Polar residues" evidence="1">
    <location>
        <begin position="31"/>
        <end position="47"/>
    </location>
</feature>
<evidence type="ECO:0000313" key="2">
    <source>
        <dbReference type="EMBL" id="KIM91910.1"/>
    </source>
</evidence>
<dbReference type="HOGENOM" id="CLU_3069472_0_0_1"/>
<proteinExistence type="predicted"/>
<dbReference type="InParanoid" id="A0A0C3G6L7"/>
<gene>
    <name evidence="2" type="ORF">PILCRDRAFT_809904</name>
</gene>
<feature type="compositionally biased region" description="Low complexity" evidence="1">
    <location>
        <begin position="1"/>
        <end position="26"/>
    </location>
</feature>
<reference evidence="3" key="2">
    <citation type="submission" date="2015-01" db="EMBL/GenBank/DDBJ databases">
        <title>Evolutionary Origins and Diversification of the Mycorrhizal Mutualists.</title>
        <authorList>
            <consortium name="DOE Joint Genome Institute"/>
            <consortium name="Mycorrhizal Genomics Consortium"/>
            <person name="Kohler A."/>
            <person name="Kuo A."/>
            <person name="Nagy L.G."/>
            <person name="Floudas D."/>
            <person name="Copeland A."/>
            <person name="Barry K.W."/>
            <person name="Cichocki N."/>
            <person name="Veneault-Fourrey C."/>
            <person name="LaButti K."/>
            <person name="Lindquist E.A."/>
            <person name="Lipzen A."/>
            <person name="Lundell T."/>
            <person name="Morin E."/>
            <person name="Murat C."/>
            <person name="Riley R."/>
            <person name="Ohm R."/>
            <person name="Sun H."/>
            <person name="Tunlid A."/>
            <person name="Henrissat B."/>
            <person name="Grigoriev I.V."/>
            <person name="Hibbett D.S."/>
            <person name="Martin F."/>
        </authorList>
    </citation>
    <scope>NUCLEOTIDE SEQUENCE [LARGE SCALE GENOMIC DNA]</scope>
    <source>
        <strain evidence="3">F 1598</strain>
    </source>
</reference>
<organism evidence="2 3">
    <name type="scientific">Piloderma croceum (strain F 1598)</name>
    <dbReference type="NCBI Taxonomy" id="765440"/>
    <lineage>
        <taxon>Eukaryota</taxon>
        <taxon>Fungi</taxon>
        <taxon>Dikarya</taxon>
        <taxon>Basidiomycota</taxon>
        <taxon>Agaricomycotina</taxon>
        <taxon>Agaricomycetes</taxon>
        <taxon>Agaricomycetidae</taxon>
        <taxon>Atheliales</taxon>
        <taxon>Atheliaceae</taxon>
        <taxon>Piloderma</taxon>
    </lineage>
</organism>
<protein>
    <submittedName>
        <fullName evidence="2">Uncharacterized protein</fullName>
    </submittedName>
</protein>
<feature type="region of interest" description="Disordered" evidence="1">
    <location>
        <begin position="1"/>
        <end position="53"/>
    </location>
</feature>
<evidence type="ECO:0000256" key="1">
    <source>
        <dbReference type="SAM" id="MobiDB-lite"/>
    </source>
</evidence>
<reference evidence="2 3" key="1">
    <citation type="submission" date="2014-04" db="EMBL/GenBank/DDBJ databases">
        <authorList>
            <consortium name="DOE Joint Genome Institute"/>
            <person name="Kuo A."/>
            <person name="Tarkka M."/>
            <person name="Buscot F."/>
            <person name="Kohler A."/>
            <person name="Nagy L.G."/>
            <person name="Floudas D."/>
            <person name="Copeland A."/>
            <person name="Barry K.W."/>
            <person name="Cichocki N."/>
            <person name="Veneault-Fourrey C."/>
            <person name="LaButti K."/>
            <person name="Lindquist E.A."/>
            <person name="Lipzen A."/>
            <person name="Lundell T."/>
            <person name="Morin E."/>
            <person name="Murat C."/>
            <person name="Sun H."/>
            <person name="Tunlid A."/>
            <person name="Henrissat B."/>
            <person name="Grigoriev I.V."/>
            <person name="Hibbett D.S."/>
            <person name="Martin F."/>
            <person name="Nordberg H.P."/>
            <person name="Cantor M.N."/>
            <person name="Hua S.X."/>
        </authorList>
    </citation>
    <scope>NUCLEOTIDE SEQUENCE [LARGE SCALE GENOMIC DNA]</scope>
    <source>
        <strain evidence="2 3">F 1598</strain>
    </source>
</reference>
<dbReference type="EMBL" id="KN832970">
    <property type="protein sequence ID" value="KIM91910.1"/>
    <property type="molecule type" value="Genomic_DNA"/>
</dbReference>
<sequence>MGHTSVNRPSRSNSSPGTPSSSTFSGLVSGFPSSVPCSSNLGFNVHSTGPFRY</sequence>
<dbReference type="AlphaFoldDB" id="A0A0C3G6L7"/>